<evidence type="ECO:0000256" key="5">
    <source>
        <dbReference type="ARBA" id="ARBA00022790"/>
    </source>
</evidence>
<sequence>MSASSSRRTIDDILAPLDIGSFDWQAYEGTYQGRALITRLSHIPHLLLGPSSRPSPTSVPHQLAKEAIQRLIPHLKTETLDHPLYLQLLSQIRPRHTSDEFLMHLDGSAASGSAGADVAMASGTEENGVPDLQWVEEAREEERKESSRLDVELRGYLSNLIKESIRLTYLAFAQLSVKVGNAQSAMKNFGAAREYSTSPQHHVDLGVGIIETLLAFNVPASLPGHISKLEATLDRLHPPPTRQIQGTEAANVTASDIRERRANEARSAAVRRSVVLRIRVGKGLVALFNREWSRAAAQLGAIAEEEGGLAEFEGKAISSSDIALIVAFCTLASASRETIRSELLDRASFKAQVEDHDAWIIELLRAFVDARYGEVMKYLLKAEPILLLNPFLSSHTNILIDIIQTRCIKQYVLPFSSIQIQTMAQSFGLIGTQMLGLVEALVASGDIKGKIDLIDRVLSLSEPDWRGDMFQEAFNVGKKSTDMTQVALLRMRLIEAGIIVDPRGKASDRVSASASAGQAQGQVPSENENEKGTANEDENEGEDLAQVIAEGHHLQLALDEGLGEGLGFEASEFKVEGER</sequence>
<evidence type="ECO:0000313" key="9">
    <source>
        <dbReference type="EMBL" id="OCF33382.1"/>
    </source>
</evidence>
<keyword evidence="4" id="KW-0963">Cytoplasm</keyword>
<dbReference type="SMART" id="SM00088">
    <property type="entry name" value="PINT"/>
    <property type="match status" value="1"/>
</dbReference>
<dbReference type="Proteomes" id="UP000092666">
    <property type="component" value="Unassembled WGS sequence"/>
</dbReference>
<keyword evidence="10" id="KW-1185">Reference proteome</keyword>
<keyword evidence="5" id="KW-0736">Signalosome</keyword>
<dbReference type="InterPro" id="IPR045135">
    <property type="entry name" value="Rpn7_N"/>
</dbReference>
<evidence type="ECO:0000256" key="3">
    <source>
        <dbReference type="ARBA" id="ARBA00008793"/>
    </source>
</evidence>
<dbReference type="PROSITE" id="PS50250">
    <property type="entry name" value="PCI"/>
    <property type="match status" value="1"/>
</dbReference>
<dbReference type="InterPro" id="IPR036390">
    <property type="entry name" value="WH_DNA-bd_sf"/>
</dbReference>
<dbReference type="GO" id="GO:0008180">
    <property type="term" value="C:COP9 signalosome"/>
    <property type="evidence" value="ECO:0007669"/>
    <property type="project" value="UniProtKB-KW"/>
</dbReference>
<dbReference type="GO" id="GO:0005737">
    <property type="term" value="C:cytoplasm"/>
    <property type="evidence" value="ECO:0007669"/>
    <property type="project" value="UniProtKB-SubCell"/>
</dbReference>
<evidence type="ECO:0000256" key="2">
    <source>
        <dbReference type="ARBA" id="ARBA00004496"/>
    </source>
</evidence>
<dbReference type="OrthoDB" id="422427at2759"/>
<feature type="domain" description="PCI" evidence="8">
    <location>
        <begin position="290"/>
        <end position="465"/>
    </location>
</feature>
<reference evidence="9 10" key="1">
    <citation type="submission" date="2013-07" db="EMBL/GenBank/DDBJ databases">
        <title>The Genome Sequence of Cryptococcus heveanensis BCC8398.</title>
        <authorList>
            <consortium name="The Broad Institute Genome Sequencing Platform"/>
            <person name="Cuomo C."/>
            <person name="Litvintseva A."/>
            <person name="Chen Y."/>
            <person name="Heitman J."/>
            <person name="Sun S."/>
            <person name="Springer D."/>
            <person name="Dromer F."/>
            <person name="Young S.K."/>
            <person name="Zeng Q."/>
            <person name="Gargeya S."/>
            <person name="Fitzgerald M."/>
            <person name="Abouelleil A."/>
            <person name="Alvarado L."/>
            <person name="Berlin A.M."/>
            <person name="Chapman S.B."/>
            <person name="Dewar J."/>
            <person name="Goldberg J."/>
            <person name="Griggs A."/>
            <person name="Gujja S."/>
            <person name="Hansen M."/>
            <person name="Howarth C."/>
            <person name="Imamovic A."/>
            <person name="Larimer J."/>
            <person name="McCowan C."/>
            <person name="Murphy C."/>
            <person name="Pearson M."/>
            <person name="Priest M."/>
            <person name="Roberts A."/>
            <person name="Saif S."/>
            <person name="Shea T."/>
            <person name="Sykes S."/>
            <person name="Wortman J."/>
            <person name="Nusbaum C."/>
            <person name="Birren B."/>
        </authorList>
    </citation>
    <scope>NUCLEOTIDE SEQUENCE [LARGE SCALE GENOMIC DNA]</scope>
    <source>
        <strain evidence="9 10">BCC8398</strain>
    </source>
</reference>
<dbReference type="Gene3D" id="1.25.40.570">
    <property type="match status" value="1"/>
</dbReference>
<comment type="subcellular location">
    <subcellularLocation>
        <location evidence="2">Cytoplasm</location>
    </subcellularLocation>
    <subcellularLocation>
        <location evidence="1">Nucleus</location>
    </subcellularLocation>
</comment>
<dbReference type="Pfam" id="PF10602">
    <property type="entry name" value="RPN7"/>
    <property type="match status" value="1"/>
</dbReference>
<comment type="similarity">
    <text evidence="3">Belongs to the CSN1 family.</text>
</comment>
<feature type="compositionally biased region" description="Low complexity" evidence="7">
    <location>
        <begin position="511"/>
        <end position="522"/>
    </location>
</feature>
<proteinExistence type="inferred from homology"/>
<dbReference type="EMBL" id="KI669505">
    <property type="protein sequence ID" value="OCF33382.1"/>
    <property type="molecule type" value="Genomic_DNA"/>
</dbReference>
<evidence type="ECO:0000313" key="10">
    <source>
        <dbReference type="Proteomes" id="UP000092666"/>
    </source>
</evidence>
<dbReference type="PANTHER" id="PTHR14145:SF2">
    <property type="entry name" value="COP9 SIGNALOSOME COMPLEX SUBUNIT 1"/>
    <property type="match status" value="1"/>
</dbReference>
<evidence type="ECO:0000256" key="1">
    <source>
        <dbReference type="ARBA" id="ARBA00004123"/>
    </source>
</evidence>
<accession>A0A1B9GQP4</accession>
<evidence type="ECO:0000259" key="8">
    <source>
        <dbReference type="PROSITE" id="PS50250"/>
    </source>
</evidence>
<evidence type="ECO:0000256" key="4">
    <source>
        <dbReference type="ARBA" id="ARBA00022490"/>
    </source>
</evidence>
<name>A0A1B9GQP4_9TREE</name>
<dbReference type="AlphaFoldDB" id="A0A1B9GQP4"/>
<dbReference type="PANTHER" id="PTHR14145">
    <property type="entry name" value="26S PROTESOME SUBUNIT 6"/>
    <property type="match status" value="1"/>
</dbReference>
<evidence type="ECO:0000256" key="6">
    <source>
        <dbReference type="ARBA" id="ARBA00023242"/>
    </source>
</evidence>
<feature type="region of interest" description="Disordered" evidence="7">
    <location>
        <begin position="509"/>
        <end position="546"/>
    </location>
</feature>
<keyword evidence="6" id="KW-0539">Nucleus</keyword>
<organism evidence="9 10">
    <name type="scientific">Kwoniella heveanensis BCC8398</name>
    <dbReference type="NCBI Taxonomy" id="1296120"/>
    <lineage>
        <taxon>Eukaryota</taxon>
        <taxon>Fungi</taxon>
        <taxon>Dikarya</taxon>
        <taxon>Basidiomycota</taxon>
        <taxon>Agaricomycotina</taxon>
        <taxon>Tremellomycetes</taxon>
        <taxon>Tremellales</taxon>
        <taxon>Cryptococcaceae</taxon>
        <taxon>Kwoniella</taxon>
    </lineage>
</organism>
<dbReference type="STRING" id="1296120.A0A1B9GQP4"/>
<gene>
    <name evidence="9" type="ORF">I316_04801</name>
</gene>
<protein>
    <recommendedName>
        <fullName evidence="8">PCI domain-containing protein</fullName>
    </recommendedName>
</protein>
<reference evidence="10" key="2">
    <citation type="submission" date="2013-12" db="EMBL/GenBank/DDBJ databases">
        <title>Evolution of pathogenesis and genome organization in the Tremellales.</title>
        <authorList>
            <person name="Cuomo C."/>
            <person name="Litvintseva A."/>
            <person name="Heitman J."/>
            <person name="Chen Y."/>
            <person name="Sun S."/>
            <person name="Springer D."/>
            <person name="Dromer F."/>
            <person name="Young S."/>
            <person name="Zeng Q."/>
            <person name="Chapman S."/>
            <person name="Gujja S."/>
            <person name="Saif S."/>
            <person name="Birren B."/>
        </authorList>
    </citation>
    <scope>NUCLEOTIDE SEQUENCE [LARGE SCALE GENOMIC DNA]</scope>
    <source>
        <strain evidence="10">BCC8398</strain>
    </source>
</reference>
<dbReference type="InterPro" id="IPR000717">
    <property type="entry name" value="PCI_dom"/>
</dbReference>
<dbReference type="InterPro" id="IPR019585">
    <property type="entry name" value="Rpn7/CSN1"/>
</dbReference>
<dbReference type="Pfam" id="PF01399">
    <property type="entry name" value="PCI"/>
    <property type="match status" value="1"/>
</dbReference>
<evidence type="ECO:0000256" key="7">
    <source>
        <dbReference type="SAM" id="MobiDB-lite"/>
    </source>
</evidence>
<dbReference type="SUPFAM" id="SSF46785">
    <property type="entry name" value="Winged helix' DNA-binding domain"/>
    <property type="match status" value="1"/>
</dbReference>